<protein>
    <submittedName>
        <fullName evidence="4">NUDIX domain-containing protein</fullName>
    </submittedName>
</protein>
<name>A0A6G8AUG1_9ENTE</name>
<proteinExistence type="predicted"/>
<dbReference type="GO" id="GO:0016787">
    <property type="term" value="F:hydrolase activity"/>
    <property type="evidence" value="ECO:0007669"/>
    <property type="project" value="UniProtKB-KW"/>
</dbReference>
<accession>A0A6G8AUG1</accession>
<dbReference type="KEGG" id="vhy:G7082_09350"/>
<comment type="cofactor">
    <cofactor evidence="1">
        <name>Mg(2+)</name>
        <dbReference type="ChEBI" id="CHEBI:18420"/>
    </cofactor>
</comment>
<evidence type="ECO:0000259" key="3">
    <source>
        <dbReference type="PROSITE" id="PS51462"/>
    </source>
</evidence>
<dbReference type="PROSITE" id="PS51462">
    <property type="entry name" value="NUDIX"/>
    <property type="match status" value="1"/>
</dbReference>
<evidence type="ECO:0000256" key="1">
    <source>
        <dbReference type="ARBA" id="ARBA00001946"/>
    </source>
</evidence>
<feature type="domain" description="Nudix hydrolase" evidence="3">
    <location>
        <begin position="12"/>
        <end position="138"/>
    </location>
</feature>
<dbReference type="PROSITE" id="PS00893">
    <property type="entry name" value="NUDIX_BOX"/>
    <property type="match status" value="1"/>
</dbReference>
<gene>
    <name evidence="4" type="ORF">G7082_09350</name>
</gene>
<dbReference type="Proteomes" id="UP000501747">
    <property type="component" value="Chromosome"/>
</dbReference>
<dbReference type="Pfam" id="PF00293">
    <property type="entry name" value="NUDIX"/>
    <property type="match status" value="1"/>
</dbReference>
<dbReference type="InterPro" id="IPR000086">
    <property type="entry name" value="NUDIX_hydrolase_dom"/>
</dbReference>
<dbReference type="PANTHER" id="PTHR43046">
    <property type="entry name" value="GDP-MANNOSE MANNOSYL HYDROLASE"/>
    <property type="match status" value="1"/>
</dbReference>
<organism evidence="4 5">
    <name type="scientific">Vagococcus hydrophili</name>
    <dbReference type="NCBI Taxonomy" id="2714947"/>
    <lineage>
        <taxon>Bacteria</taxon>
        <taxon>Bacillati</taxon>
        <taxon>Bacillota</taxon>
        <taxon>Bacilli</taxon>
        <taxon>Lactobacillales</taxon>
        <taxon>Enterococcaceae</taxon>
        <taxon>Vagococcus</taxon>
    </lineage>
</organism>
<dbReference type="Gene3D" id="3.90.79.10">
    <property type="entry name" value="Nucleoside Triphosphate Pyrophosphohydrolase"/>
    <property type="match status" value="1"/>
</dbReference>
<dbReference type="AlphaFoldDB" id="A0A6G8AUG1"/>
<dbReference type="EMBL" id="CP049887">
    <property type="protein sequence ID" value="QIL48694.1"/>
    <property type="molecule type" value="Genomic_DNA"/>
</dbReference>
<dbReference type="InterPro" id="IPR020084">
    <property type="entry name" value="NUDIX_hydrolase_CS"/>
</dbReference>
<reference evidence="4 5" key="1">
    <citation type="submission" date="2020-03" db="EMBL/GenBank/DDBJ databases">
        <title>Vagococcus sp. nov., isolated from beetles.</title>
        <authorList>
            <person name="Hyun D.-W."/>
            <person name="Bae J.-W."/>
        </authorList>
    </citation>
    <scope>NUCLEOTIDE SEQUENCE [LARGE SCALE GENOMIC DNA]</scope>
    <source>
        <strain evidence="4 5">HDW17B</strain>
    </source>
</reference>
<sequence>MSDIRVMIEDTKFDVRVSGILEINNQILVTNECDGVKTLPGGAIKTKETTEAAMIREFYEETHLKIKVGRLVACVENLFYYDELPYQQINFVYEVSLLDSEESDIEWHDTVTTEWIDKSNINNQLQPSVLNKLIVEERENFQHIVHEERME</sequence>
<dbReference type="InterPro" id="IPR015797">
    <property type="entry name" value="NUDIX_hydrolase-like_dom_sf"/>
</dbReference>
<evidence type="ECO:0000256" key="2">
    <source>
        <dbReference type="ARBA" id="ARBA00022801"/>
    </source>
</evidence>
<dbReference type="RefSeq" id="WP_166034830.1">
    <property type="nucleotide sequence ID" value="NZ_CP049887.1"/>
</dbReference>
<keyword evidence="5" id="KW-1185">Reference proteome</keyword>
<dbReference type="CDD" id="cd04688">
    <property type="entry name" value="NUDIX_Hydrolase"/>
    <property type="match status" value="1"/>
</dbReference>
<evidence type="ECO:0000313" key="4">
    <source>
        <dbReference type="EMBL" id="QIL48694.1"/>
    </source>
</evidence>
<keyword evidence="2" id="KW-0378">Hydrolase</keyword>
<dbReference type="SUPFAM" id="SSF55811">
    <property type="entry name" value="Nudix"/>
    <property type="match status" value="1"/>
</dbReference>
<dbReference type="PANTHER" id="PTHR43046:SF14">
    <property type="entry name" value="MUTT_NUDIX FAMILY PROTEIN"/>
    <property type="match status" value="1"/>
</dbReference>
<evidence type="ECO:0000313" key="5">
    <source>
        <dbReference type="Proteomes" id="UP000501747"/>
    </source>
</evidence>